<feature type="compositionally biased region" description="Polar residues" evidence="1">
    <location>
        <begin position="76"/>
        <end position="85"/>
    </location>
</feature>
<comment type="caution">
    <text evidence="2">The sequence shown here is derived from an EMBL/GenBank/DDBJ whole genome shotgun (WGS) entry which is preliminary data.</text>
</comment>
<keyword evidence="3" id="KW-1185">Reference proteome</keyword>
<dbReference type="EMBL" id="BOQP01000056">
    <property type="protein sequence ID" value="GIM83409.1"/>
    <property type="molecule type" value="Genomic_DNA"/>
</dbReference>
<feature type="region of interest" description="Disordered" evidence="1">
    <location>
        <begin position="43"/>
        <end position="85"/>
    </location>
</feature>
<gene>
    <name evidence="2" type="ORF">Aco04nite_86370</name>
</gene>
<name>A0A919T0L5_9ACTN</name>
<sequence>MRDEIVGADQQGLIGELDDLANLPGYIRSIDFKNLADASSRQGGTHIFGKAASSLRPEIVSGAPAQHGERHRGIPPTSTAYGRRE</sequence>
<organism evidence="2 3">
    <name type="scientific">Winogradskya consettensis</name>
    <dbReference type="NCBI Taxonomy" id="113560"/>
    <lineage>
        <taxon>Bacteria</taxon>
        <taxon>Bacillati</taxon>
        <taxon>Actinomycetota</taxon>
        <taxon>Actinomycetes</taxon>
        <taxon>Micromonosporales</taxon>
        <taxon>Micromonosporaceae</taxon>
        <taxon>Winogradskya</taxon>
    </lineage>
</organism>
<evidence type="ECO:0000313" key="2">
    <source>
        <dbReference type="EMBL" id="GIM83409.1"/>
    </source>
</evidence>
<evidence type="ECO:0000313" key="3">
    <source>
        <dbReference type="Proteomes" id="UP000680865"/>
    </source>
</evidence>
<proteinExistence type="predicted"/>
<evidence type="ECO:0000256" key="1">
    <source>
        <dbReference type="SAM" id="MobiDB-lite"/>
    </source>
</evidence>
<dbReference type="Proteomes" id="UP000680865">
    <property type="component" value="Unassembled WGS sequence"/>
</dbReference>
<reference evidence="2" key="1">
    <citation type="submission" date="2021-03" db="EMBL/GenBank/DDBJ databases">
        <title>Whole genome shotgun sequence of Actinoplanes consettensis NBRC 14913.</title>
        <authorList>
            <person name="Komaki H."/>
            <person name="Tamura T."/>
        </authorList>
    </citation>
    <scope>NUCLEOTIDE SEQUENCE</scope>
    <source>
        <strain evidence="2">NBRC 14913</strain>
    </source>
</reference>
<protein>
    <submittedName>
        <fullName evidence="2">Uncharacterized protein</fullName>
    </submittedName>
</protein>
<accession>A0A919T0L5</accession>
<dbReference type="AlphaFoldDB" id="A0A919T0L5"/>